<dbReference type="GO" id="GO:0005737">
    <property type="term" value="C:cytoplasm"/>
    <property type="evidence" value="ECO:0007669"/>
    <property type="project" value="TreeGrafter"/>
</dbReference>
<dbReference type="InterPro" id="IPR050126">
    <property type="entry name" value="Ap4A_hydrolase"/>
</dbReference>
<evidence type="ECO:0000313" key="1">
    <source>
        <dbReference type="EMBL" id="QEL10746.1"/>
    </source>
</evidence>
<dbReference type="AlphaFoldDB" id="A0A1S1P0B7"/>
<reference evidence="1 2" key="1">
    <citation type="submission" date="2019-08" db="EMBL/GenBank/DDBJ databases">
        <title>Complete genome sequence of Kushneria sp. YCWA18, a halophilic phosphate-solubilizing bacterium isolated from Daqiao saltern in China.</title>
        <authorList>
            <person name="Du G.-X."/>
            <person name="Qu L.-Y."/>
        </authorList>
    </citation>
    <scope>NUCLEOTIDE SEQUENCE [LARGE SCALE GENOMIC DNA]</scope>
    <source>
        <strain evidence="1 2">YCWA18</strain>
    </source>
</reference>
<dbReference type="PANTHER" id="PTHR42850">
    <property type="entry name" value="METALLOPHOSPHOESTERASE"/>
    <property type="match status" value="1"/>
</dbReference>
<dbReference type="SUPFAM" id="SSF56300">
    <property type="entry name" value="Metallo-dependent phosphatases"/>
    <property type="match status" value="1"/>
</dbReference>
<dbReference type="GO" id="GO:0016791">
    <property type="term" value="F:phosphatase activity"/>
    <property type="evidence" value="ECO:0007669"/>
    <property type="project" value="TreeGrafter"/>
</dbReference>
<organism evidence="1 2">
    <name type="scientific">Kushneria phosphatilytica</name>
    <dbReference type="NCBI Taxonomy" id="657387"/>
    <lineage>
        <taxon>Bacteria</taxon>
        <taxon>Pseudomonadati</taxon>
        <taxon>Pseudomonadota</taxon>
        <taxon>Gammaproteobacteria</taxon>
        <taxon>Oceanospirillales</taxon>
        <taxon>Halomonadaceae</taxon>
        <taxon>Kushneria</taxon>
    </lineage>
</organism>
<dbReference type="RefSeq" id="WP_070976724.1">
    <property type="nucleotide sequence ID" value="NZ_CP043420.1"/>
</dbReference>
<sequence>MVSFIQAEQCEGFDLIGDIHGCGTTLIALLEKLGYRHEQGSYRHPRRVAIFLGDLIDRGPTIRLALQVVRRMVDAGAARVVMGNHEVHALRHCLDDSGRVVTPREPHNARILHETLQQFSGCPREWADYLHWFLRMPLCLEYDGCRVVHACWDESLLRPFLQRYPDGRIDQHFLAAARQVGSFEQRTLDRVTRGVHLPLPQGRAIRSADGSIRHTFRAHFWAIDPITYGDVVFQPDPLPRDLEARALGEYERQRLVHYGPDERPLFIGHYWCEGIPALPAANIACLDYSAVRCGRLVAYRFDGHAALSADRLVWLSPGDEISELEKNSDIRSSAGNF</sequence>
<evidence type="ECO:0000313" key="2">
    <source>
        <dbReference type="Proteomes" id="UP000322553"/>
    </source>
</evidence>
<dbReference type="Proteomes" id="UP000322553">
    <property type="component" value="Chromosome"/>
</dbReference>
<protein>
    <submittedName>
        <fullName evidence="1">Serine/threonine protein phosphatase</fullName>
    </submittedName>
</protein>
<dbReference type="OrthoDB" id="9807890at2"/>
<dbReference type="InterPro" id="IPR029052">
    <property type="entry name" value="Metallo-depent_PP-like"/>
</dbReference>
<dbReference type="STRING" id="657387.BH688_02405"/>
<dbReference type="EMBL" id="CP043420">
    <property type="protein sequence ID" value="QEL10746.1"/>
    <property type="molecule type" value="Genomic_DNA"/>
</dbReference>
<dbReference type="InterPro" id="IPR004843">
    <property type="entry name" value="Calcineurin-like_PHP"/>
</dbReference>
<proteinExistence type="predicted"/>
<keyword evidence="2" id="KW-1185">Reference proteome</keyword>
<gene>
    <name evidence="1" type="ORF">FY550_06170</name>
</gene>
<accession>A0A1S1P0B7</accession>
<dbReference type="Gene3D" id="3.60.21.10">
    <property type="match status" value="1"/>
</dbReference>
<dbReference type="PANTHER" id="PTHR42850:SF7">
    <property type="entry name" value="BIS(5'-NUCLEOSYL)-TETRAPHOSPHATASE PRPE [ASYMMETRICAL]"/>
    <property type="match status" value="1"/>
</dbReference>
<dbReference type="KEGG" id="kuy:FY550_06170"/>
<dbReference type="Pfam" id="PF00149">
    <property type="entry name" value="Metallophos"/>
    <property type="match status" value="1"/>
</dbReference>
<name>A0A1S1P0B7_9GAMM</name>